<accession>A0A2U3LHG8</accession>
<organism evidence="1 2">
    <name type="scientific">Candidatus Desulfosporosinus infrequens</name>
    <dbReference type="NCBI Taxonomy" id="2043169"/>
    <lineage>
        <taxon>Bacteria</taxon>
        <taxon>Bacillati</taxon>
        <taxon>Bacillota</taxon>
        <taxon>Clostridia</taxon>
        <taxon>Eubacteriales</taxon>
        <taxon>Desulfitobacteriaceae</taxon>
        <taxon>Desulfosporosinus</taxon>
    </lineage>
</organism>
<gene>
    <name evidence="1" type="ORF">SBF1_500007</name>
</gene>
<reference evidence="2" key="1">
    <citation type="submission" date="2018-02" db="EMBL/GenBank/DDBJ databases">
        <authorList>
            <person name="Hausmann B."/>
        </authorList>
    </citation>
    <scope>NUCLEOTIDE SEQUENCE [LARGE SCALE GENOMIC DNA]</scope>
    <source>
        <strain evidence="2">Peat soil MAG SbF1</strain>
    </source>
</reference>
<proteinExistence type="predicted"/>
<dbReference type="EMBL" id="OMOF01000446">
    <property type="protein sequence ID" value="SPF51391.1"/>
    <property type="molecule type" value="Genomic_DNA"/>
</dbReference>
<name>A0A2U3LHG8_9FIRM</name>
<evidence type="ECO:0000313" key="1">
    <source>
        <dbReference type="EMBL" id="SPF51391.1"/>
    </source>
</evidence>
<sequence length="44" mass="4933">MGIIKAFSLITYYNDSAAETPCHAINITFYCHPDPSLSLRMTPK</sequence>
<protein>
    <submittedName>
        <fullName evidence="1">Uncharacterized protein</fullName>
    </submittedName>
</protein>
<evidence type="ECO:0000313" key="2">
    <source>
        <dbReference type="Proteomes" id="UP000238916"/>
    </source>
</evidence>
<dbReference type="Proteomes" id="UP000238916">
    <property type="component" value="Unassembled WGS sequence"/>
</dbReference>
<dbReference type="AlphaFoldDB" id="A0A2U3LHG8"/>